<reference evidence="1" key="1">
    <citation type="submission" date="2024-12" db="EMBL/GenBank/DDBJ databases">
        <authorList>
            <person name="Wu N."/>
        </authorList>
    </citation>
    <scope>NUCLEOTIDE SEQUENCE</scope>
    <source>
        <strain evidence="1">P15</strain>
    </source>
</reference>
<dbReference type="EMBL" id="JBJURJ010000016">
    <property type="protein sequence ID" value="MFM9330988.1"/>
    <property type="molecule type" value="Genomic_DNA"/>
</dbReference>
<name>A0ACC7P1S1_9BACL</name>
<evidence type="ECO:0000313" key="1">
    <source>
        <dbReference type="EMBL" id="MFM9330988.1"/>
    </source>
</evidence>
<organism evidence="1 2">
    <name type="scientific">Paenibacillus mesotrionivorans</name>
    <dbReference type="NCBI Taxonomy" id="3160968"/>
    <lineage>
        <taxon>Bacteria</taxon>
        <taxon>Bacillati</taxon>
        <taxon>Bacillota</taxon>
        <taxon>Bacilli</taxon>
        <taxon>Bacillales</taxon>
        <taxon>Paenibacillaceae</taxon>
        <taxon>Paenibacillus</taxon>
    </lineage>
</organism>
<keyword evidence="2" id="KW-1185">Reference proteome</keyword>
<sequence length="49" mass="5656">MNVLLRVSGFIGVGLIVLNTAKACLLYMDRKKLSRLTAEELYEQRNREE</sequence>
<proteinExistence type="predicted"/>
<accession>A0ACC7P1S1</accession>
<gene>
    <name evidence="1" type="ORF">ACI1P1_22100</name>
</gene>
<evidence type="ECO:0000313" key="2">
    <source>
        <dbReference type="Proteomes" id="UP001631969"/>
    </source>
</evidence>
<comment type="caution">
    <text evidence="1">The sequence shown here is derived from an EMBL/GenBank/DDBJ whole genome shotgun (WGS) entry which is preliminary data.</text>
</comment>
<protein>
    <submittedName>
        <fullName evidence="1">Uncharacterized protein</fullName>
    </submittedName>
</protein>
<dbReference type="Proteomes" id="UP001631969">
    <property type="component" value="Unassembled WGS sequence"/>
</dbReference>